<keyword evidence="7" id="KW-1185">Reference proteome</keyword>
<keyword evidence="3" id="KW-0804">Transcription</keyword>
<sequence length="277" mass="31647">MMRHRALHANPVVRAIFRKVPSRREHPMATEDKFSKGTPCEICPLRPLEIFRPFKHEELAFVANFKIGERSVESGGTILSEGERSEHLFTVLSGWGFRYKVLKDGRRQILNYVMPGDMVGLQGTLMGEMQHSIEALSPVTLCVFKRTGLEQLYRQHPDLAYDITWIAAREERILDENLLSIGRRSALERAAYLLAFLYQRAATLQVFRGGRNAIPISQQHVADTLGLSIVHTNKTLRKLAGRDFIRWADRGCEVRDIRGLLRLAGWEGFSEPKRPLI</sequence>
<dbReference type="eggNOG" id="COG0664">
    <property type="taxonomic scope" value="Bacteria"/>
</dbReference>
<dbReference type="Pfam" id="PF00027">
    <property type="entry name" value="cNMP_binding"/>
    <property type="match status" value="1"/>
</dbReference>
<dbReference type="Pfam" id="PF13545">
    <property type="entry name" value="HTH_Crp_2"/>
    <property type="match status" value="1"/>
</dbReference>
<accession>A0A249PEC1</accession>
<dbReference type="InterPro" id="IPR000595">
    <property type="entry name" value="cNMP-bd_dom"/>
</dbReference>
<dbReference type="InterPro" id="IPR018490">
    <property type="entry name" value="cNMP-bd_dom_sf"/>
</dbReference>
<dbReference type="KEGG" id="esj:SJ05684_c25850"/>
<dbReference type="EMBL" id="CP023067">
    <property type="protein sequence ID" value="ASY64024.1"/>
    <property type="molecule type" value="Genomic_DNA"/>
</dbReference>
<dbReference type="STRING" id="716928.GCA_000261485_03602"/>
<dbReference type="PROSITE" id="PS51063">
    <property type="entry name" value="HTH_CRP_2"/>
    <property type="match status" value="1"/>
</dbReference>
<evidence type="ECO:0000256" key="3">
    <source>
        <dbReference type="ARBA" id="ARBA00023163"/>
    </source>
</evidence>
<evidence type="ECO:0000313" key="7">
    <source>
        <dbReference type="Proteomes" id="UP000217211"/>
    </source>
</evidence>
<gene>
    <name evidence="6" type="ORF">SJ05684_c25850</name>
</gene>
<reference evidence="6 7" key="1">
    <citation type="submission" date="2017-08" db="EMBL/GenBank/DDBJ databases">
        <title>Multipartite genome sequences of Sinorhizobium species nodulating soybeans.</title>
        <authorList>
            <person name="Tian C.F."/>
        </authorList>
    </citation>
    <scope>NUCLEOTIDE SEQUENCE [LARGE SCALE GENOMIC DNA]</scope>
    <source>
        <strain evidence="6 7">CCBAU 05684</strain>
    </source>
</reference>
<dbReference type="InterPro" id="IPR050397">
    <property type="entry name" value="Env_Response_Regulators"/>
</dbReference>
<evidence type="ECO:0000313" key="6">
    <source>
        <dbReference type="EMBL" id="ASY64024.1"/>
    </source>
</evidence>
<proteinExistence type="predicted"/>
<dbReference type="GO" id="GO:0003700">
    <property type="term" value="F:DNA-binding transcription factor activity"/>
    <property type="evidence" value="ECO:0007669"/>
    <property type="project" value="TreeGrafter"/>
</dbReference>
<dbReference type="GO" id="GO:0005829">
    <property type="term" value="C:cytosol"/>
    <property type="evidence" value="ECO:0007669"/>
    <property type="project" value="TreeGrafter"/>
</dbReference>
<dbReference type="PROSITE" id="PS50042">
    <property type="entry name" value="CNMP_BINDING_3"/>
    <property type="match status" value="1"/>
</dbReference>
<dbReference type="CDD" id="cd00038">
    <property type="entry name" value="CAP_ED"/>
    <property type="match status" value="1"/>
</dbReference>
<dbReference type="Gene3D" id="1.10.10.10">
    <property type="entry name" value="Winged helix-like DNA-binding domain superfamily/Winged helix DNA-binding domain"/>
    <property type="match status" value="1"/>
</dbReference>
<dbReference type="InterPro" id="IPR012318">
    <property type="entry name" value="HTH_CRP"/>
</dbReference>
<dbReference type="PANTHER" id="PTHR24567">
    <property type="entry name" value="CRP FAMILY TRANSCRIPTIONAL REGULATORY PROTEIN"/>
    <property type="match status" value="1"/>
</dbReference>
<dbReference type="InterPro" id="IPR036388">
    <property type="entry name" value="WH-like_DNA-bd_sf"/>
</dbReference>
<dbReference type="Gene3D" id="2.60.120.10">
    <property type="entry name" value="Jelly Rolls"/>
    <property type="match status" value="1"/>
</dbReference>
<keyword evidence="1" id="KW-0805">Transcription regulation</keyword>
<dbReference type="GO" id="GO:0003677">
    <property type="term" value="F:DNA binding"/>
    <property type="evidence" value="ECO:0007669"/>
    <property type="project" value="UniProtKB-KW"/>
</dbReference>
<name>A0A249PEC1_9HYPH</name>
<dbReference type="SUPFAM" id="SSF46785">
    <property type="entry name" value="Winged helix' DNA-binding domain"/>
    <property type="match status" value="1"/>
</dbReference>
<dbReference type="InterPro" id="IPR014710">
    <property type="entry name" value="RmlC-like_jellyroll"/>
</dbReference>
<protein>
    <submittedName>
        <fullName evidence="6">cAMP-binding protein</fullName>
    </submittedName>
</protein>
<evidence type="ECO:0000259" key="4">
    <source>
        <dbReference type="PROSITE" id="PS50042"/>
    </source>
</evidence>
<organism evidence="6 7">
    <name type="scientific">Sinorhizobium sojae CCBAU 05684</name>
    <dbReference type="NCBI Taxonomy" id="716928"/>
    <lineage>
        <taxon>Bacteria</taxon>
        <taxon>Pseudomonadati</taxon>
        <taxon>Pseudomonadota</taxon>
        <taxon>Alphaproteobacteria</taxon>
        <taxon>Hyphomicrobiales</taxon>
        <taxon>Rhizobiaceae</taxon>
        <taxon>Sinorhizobium/Ensifer group</taxon>
        <taxon>Sinorhizobium</taxon>
    </lineage>
</organism>
<evidence type="ECO:0000259" key="5">
    <source>
        <dbReference type="PROSITE" id="PS51063"/>
    </source>
</evidence>
<evidence type="ECO:0000256" key="1">
    <source>
        <dbReference type="ARBA" id="ARBA00023015"/>
    </source>
</evidence>
<feature type="domain" description="Cyclic nucleotide-binding" evidence="4">
    <location>
        <begin position="50"/>
        <end position="127"/>
    </location>
</feature>
<dbReference type="SUPFAM" id="SSF51206">
    <property type="entry name" value="cAMP-binding domain-like"/>
    <property type="match status" value="1"/>
</dbReference>
<dbReference type="InterPro" id="IPR036390">
    <property type="entry name" value="WH_DNA-bd_sf"/>
</dbReference>
<feature type="domain" description="HTH crp-type" evidence="5">
    <location>
        <begin position="184"/>
        <end position="258"/>
    </location>
</feature>
<dbReference type="Proteomes" id="UP000217211">
    <property type="component" value="Chromosome"/>
</dbReference>
<keyword evidence="2" id="KW-0238">DNA-binding</keyword>
<dbReference type="AlphaFoldDB" id="A0A249PEC1"/>
<evidence type="ECO:0000256" key="2">
    <source>
        <dbReference type="ARBA" id="ARBA00023125"/>
    </source>
</evidence>
<dbReference type="PANTHER" id="PTHR24567:SF75">
    <property type="entry name" value="FUMARATE AND NITRATE REDUCTION REGULATORY PROTEIN"/>
    <property type="match status" value="1"/>
</dbReference>